<dbReference type="SUPFAM" id="SSF53955">
    <property type="entry name" value="Lysozyme-like"/>
    <property type="match status" value="1"/>
</dbReference>
<proteinExistence type="inferred from homology"/>
<dbReference type="Pfam" id="PF01464">
    <property type="entry name" value="SLT"/>
    <property type="match status" value="1"/>
</dbReference>
<keyword evidence="4" id="KW-1185">Reference proteome</keyword>
<organism evidence="3 4">
    <name type="scientific">Heliobacterium chlorum</name>
    <dbReference type="NCBI Taxonomy" id="2698"/>
    <lineage>
        <taxon>Bacteria</taxon>
        <taxon>Bacillati</taxon>
        <taxon>Bacillota</taxon>
        <taxon>Clostridia</taxon>
        <taxon>Eubacteriales</taxon>
        <taxon>Heliobacteriaceae</taxon>
        <taxon>Heliobacterium</taxon>
    </lineage>
</organism>
<dbReference type="PANTHER" id="PTHR37423:SF2">
    <property type="entry name" value="MEMBRANE-BOUND LYTIC MUREIN TRANSGLYCOSYLASE C"/>
    <property type="match status" value="1"/>
</dbReference>
<dbReference type="InterPro" id="IPR008258">
    <property type="entry name" value="Transglycosylase_SLT_dom_1"/>
</dbReference>
<dbReference type="InterPro" id="IPR023346">
    <property type="entry name" value="Lysozyme-like_dom_sf"/>
</dbReference>
<dbReference type="Proteomes" id="UP000617402">
    <property type="component" value="Unassembled WGS sequence"/>
</dbReference>
<dbReference type="CDD" id="cd00254">
    <property type="entry name" value="LT-like"/>
    <property type="match status" value="1"/>
</dbReference>
<evidence type="ECO:0000313" key="3">
    <source>
        <dbReference type="EMBL" id="MBC9784153.1"/>
    </source>
</evidence>
<dbReference type="Gene3D" id="1.10.530.10">
    <property type="match status" value="1"/>
</dbReference>
<reference evidence="3 4" key="1">
    <citation type="submission" date="2020-07" db="EMBL/GenBank/DDBJ databases">
        <title>Draft whole-genome sequence of Heliobacterium chlorum DSM 3682, type strain.</title>
        <authorList>
            <person name="Kyndt J.A."/>
            <person name="Meyer T.E."/>
            <person name="Imhoff J.F."/>
        </authorList>
    </citation>
    <scope>NUCLEOTIDE SEQUENCE [LARGE SCALE GENOMIC DNA]</scope>
    <source>
        <strain evidence="3 4">DSM 3682</strain>
    </source>
</reference>
<dbReference type="InterPro" id="IPR000189">
    <property type="entry name" value="Transglyc_AS"/>
</dbReference>
<sequence length="220" mass="23393">MVVSGIEAIRQQVQAQCPKGDSFADFAATLQATIKAQALGNYSPANPNRLNVATASDLLLNRNMVTTSSTATVNSQQAGKAYTAQKNIPAGQYSDLIRKTAQKYNVDPTLVWGVIKAESSFNPRDVSPTGAAGLMQLMPGTARSLGVTDAFDPAQNIDGGVRYLRQMLDQFGGNVKLALAAYNAGPGNVSKYGGIPPFSETQAYVPRVLRYQQEAQSAFA</sequence>
<accession>A0ABR7T032</accession>
<comment type="caution">
    <text evidence="3">The sequence shown here is derived from an EMBL/GenBank/DDBJ whole genome shotgun (WGS) entry which is preliminary data.</text>
</comment>
<dbReference type="PROSITE" id="PS00922">
    <property type="entry name" value="TRANSGLYCOSYLASE"/>
    <property type="match status" value="1"/>
</dbReference>
<feature type="domain" description="Transglycosylase SLT" evidence="2">
    <location>
        <begin position="96"/>
        <end position="201"/>
    </location>
</feature>
<dbReference type="EMBL" id="JACVHF010000004">
    <property type="protein sequence ID" value="MBC9784153.1"/>
    <property type="molecule type" value="Genomic_DNA"/>
</dbReference>
<evidence type="ECO:0000259" key="2">
    <source>
        <dbReference type="Pfam" id="PF01464"/>
    </source>
</evidence>
<evidence type="ECO:0000256" key="1">
    <source>
        <dbReference type="ARBA" id="ARBA00007734"/>
    </source>
</evidence>
<evidence type="ECO:0000313" key="4">
    <source>
        <dbReference type="Proteomes" id="UP000617402"/>
    </source>
</evidence>
<protein>
    <submittedName>
        <fullName evidence="3">Lytic transglycosylase domain-containing protein</fullName>
    </submittedName>
</protein>
<gene>
    <name evidence="3" type="ORF">H1S01_06465</name>
</gene>
<dbReference type="RefSeq" id="WP_188039278.1">
    <property type="nucleotide sequence ID" value="NZ_JACVHF010000004.1"/>
</dbReference>
<dbReference type="PANTHER" id="PTHR37423">
    <property type="entry name" value="SOLUBLE LYTIC MUREIN TRANSGLYCOSYLASE-RELATED"/>
    <property type="match status" value="1"/>
</dbReference>
<name>A0ABR7T032_HELCL</name>
<comment type="similarity">
    <text evidence="1">Belongs to the transglycosylase Slt family.</text>
</comment>